<proteinExistence type="predicted"/>
<evidence type="ECO:0000256" key="1">
    <source>
        <dbReference type="SAM" id="MobiDB-lite"/>
    </source>
</evidence>
<evidence type="ECO:0000313" key="3">
    <source>
        <dbReference type="Proteomes" id="UP000591735"/>
    </source>
</evidence>
<name>A0A840UL09_9GAMM</name>
<comment type="caution">
    <text evidence="2">The sequence shown here is derived from an EMBL/GenBank/DDBJ whole genome shotgun (WGS) entry which is preliminary data.</text>
</comment>
<dbReference type="EMBL" id="JACHFE010000005">
    <property type="protein sequence ID" value="MBB5321776.1"/>
    <property type="molecule type" value="Genomic_DNA"/>
</dbReference>
<organism evidence="2 3">
    <name type="scientific">Marinobacter oulmenensis</name>
    <dbReference type="NCBI Taxonomy" id="643747"/>
    <lineage>
        <taxon>Bacteria</taxon>
        <taxon>Pseudomonadati</taxon>
        <taxon>Pseudomonadota</taxon>
        <taxon>Gammaproteobacteria</taxon>
        <taxon>Pseudomonadales</taxon>
        <taxon>Marinobacteraceae</taxon>
        <taxon>Marinobacter</taxon>
    </lineage>
</organism>
<feature type="region of interest" description="Disordered" evidence="1">
    <location>
        <begin position="1"/>
        <end position="22"/>
    </location>
</feature>
<evidence type="ECO:0000313" key="2">
    <source>
        <dbReference type="EMBL" id="MBB5321776.1"/>
    </source>
</evidence>
<dbReference type="RefSeq" id="WP_221275776.1">
    <property type="nucleotide sequence ID" value="NZ_JACHFE010000005.1"/>
</dbReference>
<accession>A0A840UL09</accession>
<protein>
    <submittedName>
        <fullName evidence="2">Uncharacterized protein</fullName>
    </submittedName>
</protein>
<keyword evidence="3" id="KW-1185">Reference proteome</keyword>
<gene>
    <name evidence="2" type="ORF">HNR38_002270</name>
</gene>
<dbReference type="Proteomes" id="UP000591735">
    <property type="component" value="Unassembled WGS sequence"/>
</dbReference>
<reference evidence="2 3" key="1">
    <citation type="submission" date="2020-08" db="EMBL/GenBank/DDBJ databases">
        <title>Genomic Encyclopedia of Type Strains, Phase IV (KMG-IV): sequencing the most valuable type-strain genomes for metagenomic binning, comparative biology and taxonomic classification.</title>
        <authorList>
            <person name="Goeker M."/>
        </authorList>
    </citation>
    <scope>NUCLEOTIDE SEQUENCE [LARGE SCALE GENOMIC DNA]</scope>
    <source>
        <strain evidence="2 3">DSM 22359</strain>
    </source>
</reference>
<dbReference type="AlphaFoldDB" id="A0A840UL09"/>
<sequence length="74" mass="8497">MPFIQSTASRRRVYSPPTWQNTAKPDRVTISMDADCLARLLESRQLHVQDIACQDAESRERVRRLLLALVTASR</sequence>